<dbReference type="AlphaFoldDB" id="A0A498P2E7"/>
<gene>
    <name evidence="2" type="ORF">ROHU_001793</name>
</gene>
<sequence length="383" mass="42682">MGTLYSYFTARVENIFSIFWWNSSSSRPANRLTANQNQAEPTDNSNKNHPHIPLHYYADETAESTDRINVIVICAGKTMEVDMYPRERISILLNEACEQAGKKPEKMSLVYEDDIPVTKPSRTVVSEVQEGSGPAQTTVNAHSDHPHISPQHYSNYSSSFTDPDETVDRINIIVKCAGKTMEVDMYPLESISVLLKESCDRAGKKPEKMSLVYEAASKTGGVRFAEEPAAAAAAHSHVHFDEKLHDSVVMVIPESNGNFLVKVGFLKTQHRYEIVFTLPEMADLGKDVCPAPIPNPHLRITNITPSSDGGLRVTCEYMAHQEGVMCEEVQILSESKEDASVKVKVHARVMDRHHGTPMLLEGVRCIGAELEYDSEQSDWQGFD</sequence>
<dbReference type="EMBL" id="QBIY01005484">
    <property type="protein sequence ID" value="RXN37724.1"/>
    <property type="molecule type" value="Genomic_DNA"/>
</dbReference>
<keyword evidence="3" id="KW-1185">Reference proteome</keyword>
<dbReference type="Pfam" id="PF15006">
    <property type="entry name" value="DUF4517"/>
    <property type="match status" value="1"/>
</dbReference>
<comment type="caution">
    <text evidence="2">The sequence shown here is derived from an EMBL/GenBank/DDBJ whole genome shotgun (WGS) entry which is preliminary data.</text>
</comment>
<dbReference type="STRING" id="84645.A0A498P2E7"/>
<evidence type="ECO:0000313" key="3">
    <source>
        <dbReference type="Proteomes" id="UP000290572"/>
    </source>
</evidence>
<dbReference type="PANTHER" id="PTHR13287:SF7">
    <property type="entry name" value="SI:CH211-74F19.2"/>
    <property type="match status" value="1"/>
</dbReference>
<name>A0A498P2E7_LABRO</name>
<accession>A0A498P2E7</accession>
<feature type="region of interest" description="Disordered" evidence="1">
    <location>
        <begin position="31"/>
        <end position="50"/>
    </location>
</feature>
<protein>
    <submittedName>
        <fullName evidence="2">UPF0687 C20orf27-like protein</fullName>
    </submittedName>
</protein>
<evidence type="ECO:0000313" key="2">
    <source>
        <dbReference type="EMBL" id="RXN37724.1"/>
    </source>
</evidence>
<feature type="compositionally biased region" description="Polar residues" evidence="1">
    <location>
        <begin position="32"/>
        <end position="47"/>
    </location>
</feature>
<reference evidence="2 3" key="1">
    <citation type="submission" date="2018-03" db="EMBL/GenBank/DDBJ databases">
        <title>Draft genome sequence of Rohu Carp (Labeo rohita).</title>
        <authorList>
            <person name="Das P."/>
            <person name="Kushwaha B."/>
            <person name="Joshi C.G."/>
            <person name="Kumar D."/>
            <person name="Nagpure N.S."/>
            <person name="Sahoo L."/>
            <person name="Das S.P."/>
            <person name="Bit A."/>
            <person name="Patnaik S."/>
            <person name="Meher P.K."/>
            <person name="Jayasankar P."/>
            <person name="Koringa P.G."/>
            <person name="Patel N.V."/>
            <person name="Hinsu A.T."/>
            <person name="Kumar R."/>
            <person name="Pandey M."/>
            <person name="Agarwal S."/>
            <person name="Srivastava S."/>
            <person name="Singh M."/>
            <person name="Iquebal M.A."/>
            <person name="Jaiswal S."/>
            <person name="Angadi U.B."/>
            <person name="Kumar N."/>
            <person name="Raza M."/>
            <person name="Shah T.M."/>
            <person name="Rai A."/>
            <person name="Jena J.K."/>
        </authorList>
    </citation>
    <scope>NUCLEOTIDE SEQUENCE [LARGE SCALE GENOMIC DNA]</scope>
    <source>
        <strain evidence="2">DASCIFA01</strain>
        <tissue evidence="2">Testis</tissue>
    </source>
</reference>
<evidence type="ECO:0000256" key="1">
    <source>
        <dbReference type="SAM" id="MobiDB-lite"/>
    </source>
</evidence>
<proteinExistence type="predicted"/>
<dbReference type="InterPro" id="IPR026794">
    <property type="entry name" value="ADISSP"/>
</dbReference>
<dbReference type="PANTHER" id="PTHR13287">
    <property type="entry name" value="ADIPOSE-SECRETED SIGNALING PROTEIN"/>
    <property type="match status" value="1"/>
</dbReference>
<organism evidence="2 3">
    <name type="scientific">Labeo rohita</name>
    <name type="common">Indian major carp</name>
    <name type="synonym">Cyprinus rohita</name>
    <dbReference type="NCBI Taxonomy" id="84645"/>
    <lineage>
        <taxon>Eukaryota</taxon>
        <taxon>Metazoa</taxon>
        <taxon>Chordata</taxon>
        <taxon>Craniata</taxon>
        <taxon>Vertebrata</taxon>
        <taxon>Euteleostomi</taxon>
        <taxon>Actinopterygii</taxon>
        <taxon>Neopterygii</taxon>
        <taxon>Teleostei</taxon>
        <taxon>Ostariophysi</taxon>
        <taxon>Cypriniformes</taxon>
        <taxon>Cyprinidae</taxon>
        <taxon>Labeoninae</taxon>
        <taxon>Labeonini</taxon>
        <taxon>Labeo</taxon>
    </lineage>
</organism>
<dbReference type="Proteomes" id="UP000290572">
    <property type="component" value="Unassembled WGS sequence"/>
</dbReference>